<evidence type="ECO:0000313" key="4">
    <source>
        <dbReference type="Proteomes" id="UP000243799"/>
    </source>
</evidence>
<name>A0A1I0VWA2_9PSEU</name>
<dbReference type="Proteomes" id="UP000243799">
    <property type="component" value="Unassembled WGS sequence"/>
</dbReference>
<reference evidence="4" key="1">
    <citation type="submission" date="2016-10" db="EMBL/GenBank/DDBJ databases">
        <authorList>
            <person name="Varghese N."/>
            <person name="Submissions S."/>
        </authorList>
    </citation>
    <scope>NUCLEOTIDE SEQUENCE [LARGE SCALE GENOMIC DNA]</scope>
    <source>
        <strain evidence="4">CGMCC 4.3568</strain>
    </source>
</reference>
<accession>A0A1I0VWA2</accession>
<feature type="transmembrane region" description="Helical" evidence="2">
    <location>
        <begin position="21"/>
        <end position="39"/>
    </location>
</feature>
<protein>
    <submittedName>
        <fullName evidence="3">Uncharacterized protein</fullName>
    </submittedName>
</protein>
<feature type="region of interest" description="Disordered" evidence="1">
    <location>
        <begin position="224"/>
        <end position="259"/>
    </location>
</feature>
<dbReference type="EMBL" id="FOKG01000001">
    <property type="protein sequence ID" value="SFA80584.1"/>
    <property type="molecule type" value="Genomic_DNA"/>
</dbReference>
<evidence type="ECO:0000256" key="2">
    <source>
        <dbReference type="SAM" id="Phobius"/>
    </source>
</evidence>
<evidence type="ECO:0000313" key="3">
    <source>
        <dbReference type="EMBL" id="SFA80584.1"/>
    </source>
</evidence>
<keyword evidence="4" id="KW-1185">Reference proteome</keyword>
<keyword evidence="2" id="KW-0472">Membrane</keyword>
<evidence type="ECO:0000256" key="1">
    <source>
        <dbReference type="SAM" id="MobiDB-lite"/>
    </source>
</evidence>
<organism evidence="3 4">
    <name type="scientific">Amycolatopsis marina</name>
    <dbReference type="NCBI Taxonomy" id="490629"/>
    <lineage>
        <taxon>Bacteria</taxon>
        <taxon>Bacillati</taxon>
        <taxon>Actinomycetota</taxon>
        <taxon>Actinomycetes</taxon>
        <taxon>Pseudonocardiales</taxon>
        <taxon>Pseudonocardiaceae</taxon>
        <taxon>Amycolatopsis</taxon>
    </lineage>
</organism>
<dbReference type="AlphaFoldDB" id="A0A1I0VWA2"/>
<keyword evidence="2" id="KW-1133">Transmembrane helix</keyword>
<keyword evidence="2" id="KW-0812">Transmembrane</keyword>
<sequence>METVAATEGWRAARAGRWCSRFFVVLAGVVASTAAAWAVSTAGAAAVDESGNGLADPITTIAAEVRSHTEEAVEKAAGNTENAKDAESDAAVSVSPVSDAAVDGVNELTTGVTDMAGAGAGAAVEALHGPIVPREARDAVNERRAVRTVSGSADVNAAICDIAERAATRPAHRVFSGFEQVVRDPRNTRQVVERAISGSPEVRELGRTVLNLLDPRAGTDLIGQLPELPTLSGDGLGQPALPTPDQPAPAQASSGTGTPEIFTVEVPSAALDAIGSAVDVRLSIDGSADDARGAGDDREGKTPVQPVRIPLAPITAPTVPGGTHGAGHLDGTTFGVPAGAFAAFDDIVIGEIRSGVRHLQVSPGAQPGVTPD</sequence>
<gene>
    <name evidence="3" type="ORF">SAMN05216266_101544</name>
</gene>
<proteinExistence type="predicted"/>